<keyword evidence="8" id="KW-1185">Reference proteome</keyword>
<dbReference type="eggNOG" id="COG1289">
    <property type="taxonomic scope" value="Bacteria"/>
</dbReference>
<evidence type="ECO:0000256" key="3">
    <source>
        <dbReference type="ARBA" id="ARBA00022989"/>
    </source>
</evidence>
<dbReference type="PANTHER" id="PTHR47804:SF3">
    <property type="entry name" value="PROTEIN BRE4"/>
    <property type="match status" value="1"/>
</dbReference>
<comment type="subcellular location">
    <subcellularLocation>
        <location evidence="1">Membrane</location>
        <topology evidence="1">Multi-pass membrane protein</topology>
    </subcellularLocation>
</comment>
<feature type="transmembrane region" description="Helical" evidence="5">
    <location>
        <begin position="521"/>
        <end position="543"/>
    </location>
</feature>
<dbReference type="GeneID" id="77290389"/>
<evidence type="ECO:0000313" key="8">
    <source>
        <dbReference type="Proteomes" id="UP000027395"/>
    </source>
</evidence>
<feature type="transmembrane region" description="Helical" evidence="5">
    <location>
        <begin position="481"/>
        <end position="509"/>
    </location>
</feature>
<evidence type="ECO:0000256" key="4">
    <source>
        <dbReference type="ARBA" id="ARBA00023136"/>
    </source>
</evidence>
<dbReference type="InterPro" id="IPR049453">
    <property type="entry name" value="Memb_transporter_dom"/>
</dbReference>
<evidence type="ECO:0000313" key="7">
    <source>
        <dbReference type="EMBL" id="KEI69023.1"/>
    </source>
</evidence>
<accession>A0A073CMQ4</accession>
<keyword evidence="3 5" id="KW-1133">Transmembrane helix</keyword>
<dbReference type="Proteomes" id="UP000027395">
    <property type="component" value="Chromosome"/>
</dbReference>
<evidence type="ECO:0000259" key="6">
    <source>
        <dbReference type="Pfam" id="PF13515"/>
    </source>
</evidence>
<dbReference type="PATRIC" id="fig|388467.6.peg.4292"/>
<proteinExistence type="predicted"/>
<dbReference type="HOGENOM" id="CLU_013315_2_0_3"/>
<evidence type="ECO:0000256" key="1">
    <source>
        <dbReference type="ARBA" id="ARBA00004141"/>
    </source>
</evidence>
<dbReference type="STRING" id="388467.A19Y_4354"/>
<feature type="transmembrane region" description="Helical" evidence="5">
    <location>
        <begin position="67"/>
        <end position="88"/>
    </location>
</feature>
<dbReference type="RefSeq" id="WP_042156581.1">
    <property type="nucleotide sequence ID" value="NZ_CM002803.1"/>
</dbReference>
<feature type="transmembrane region" description="Helical" evidence="5">
    <location>
        <begin position="120"/>
        <end position="136"/>
    </location>
</feature>
<name>A0A073CMQ4_PLAA1</name>
<dbReference type="Pfam" id="PF13515">
    <property type="entry name" value="FUSC_2"/>
    <property type="match status" value="1"/>
</dbReference>
<dbReference type="EMBL" id="CM002803">
    <property type="protein sequence ID" value="KEI69023.1"/>
    <property type="molecule type" value="Genomic_DNA"/>
</dbReference>
<reference evidence="7 8" key="1">
    <citation type="journal article" date="2014" name="Appl. Environ. Microbiol.">
        <title>Elucidation of insertion elements encoded on plasmids and in vitro construction of shuttle vectors from the toxic cyanobacterium Planktothrix.</title>
        <authorList>
            <person name="Christiansen G."/>
            <person name="Goesmann A."/>
            <person name="Kurmayer R."/>
        </authorList>
    </citation>
    <scope>NUCLEOTIDE SEQUENCE [LARGE SCALE GENOMIC DNA]</scope>
    <source>
        <strain evidence="7 8">NIVA-CYA 126/8</strain>
    </source>
</reference>
<gene>
    <name evidence="7" type="primary">yccS</name>
    <name evidence="7" type="ORF">A19Y_4354</name>
</gene>
<feature type="transmembrane region" description="Helical" evidence="5">
    <location>
        <begin position="449"/>
        <end position="469"/>
    </location>
</feature>
<keyword evidence="4 5" id="KW-0472">Membrane</keyword>
<keyword evidence="2 5" id="KW-0812">Transmembrane</keyword>
<feature type="domain" description="Integral membrane bound transporter" evidence="6">
    <location>
        <begin position="415"/>
        <end position="537"/>
    </location>
</feature>
<dbReference type="PANTHER" id="PTHR47804">
    <property type="entry name" value="60S RIBOSOMAL PROTEIN L19"/>
    <property type="match status" value="1"/>
</dbReference>
<dbReference type="InterPro" id="IPR052430">
    <property type="entry name" value="IVT-Associated"/>
</dbReference>
<feature type="transmembrane region" description="Helical" evidence="5">
    <location>
        <begin position="95"/>
        <end position="114"/>
    </location>
</feature>
<feature type="transmembrane region" description="Helical" evidence="5">
    <location>
        <begin position="555"/>
        <end position="575"/>
    </location>
</feature>
<dbReference type="GO" id="GO:0016020">
    <property type="term" value="C:membrane"/>
    <property type="evidence" value="ECO:0007669"/>
    <property type="project" value="UniProtKB-SubCell"/>
</dbReference>
<evidence type="ECO:0000256" key="2">
    <source>
        <dbReference type="ARBA" id="ARBA00022692"/>
    </source>
</evidence>
<protein>
    <submittedName>
        <fullName evidence="7">YccS</fullName>
    </submittedName>
</protein>
<sequence length="746" mass="83099">MNKKFLNQQFGFLFKPSGNLKLARALRLTIALSVALAVGKLTGHSDMGFYVGLDSLFFLLSDTGGFYSARAISLLFTVLVSTLFVALATLLSHILLLKLIFSFCSLFLVGYMSLYGHPGVLSGIVIGLFTLFTLNLPSGGWEIVSERVIICLIAGTWTIVLCLGIWPLNPYLPLKESISQCYQAIAKYINQAKNISESQELKHVIQLRETLQNARQAWTLDRKLRLGNTRLGESAIILIQDADNLITSIVTVTELVQLHQDDPQFVTVRILVNDALEKIASFCLNLVKLLWNKSVSVDTGYLQSIVTAIAQQKQLQQKTIADHAEDYPALVVIEQIISTLETIIIQLDSTASTVIQIKNNQSINRIPKDKILSAESELLSGSKTPSWFDSLRDNFTFDSSFFRHGLRLSIMTTIGVAIYSIAELPQGNWLTITILVVLQPSFGNTFQRFFHRMLGTILGAIVTPIFWLLIPSQLILQTINLSSIVIGFALIPFHYGLAVFFISIFAIGAEMSRQGGDWQVAMIRFLWTCVGSALAFVGAFLLFRPNEKEQLSVKLVKAIAASLDYFNAVLLVYLGTIPYDLNLIIKQRQKTRLAYFNAQAALQQLSSDPNTSATDIEPKIALLIYLHRFSRSVSVLLAQLEHFSGTEPHPELANFVEQVNQFFLPLISSILTGTLPPASPTFEPSIQTIQTHLQTLQVTRLQEFAADQDYTPTRQILKDYTILGIELNQMLNSLNSIDSTVVRLNQ</sequence>
<organism evidence="7 8">
    <name type="scientific">Planktothrix agardhii (strain NIVA-CYA 126/8)</name>
    <dbReference type="NCBI Taxonomy" id="388467"/>
    <lineage>
        <taxon>Bacteria</taxon>
        <taxon>Bacillati</taxon>
        <taxon>Cyanobacteriota</taxon>
        <taxon>Cyanophyceae</taxon>
        <taxon>Oscillatoriophycideae</taxon>
        <taxon>Oscillatoriales</taxon>
        <taxon>Microcoleaceae</taxon>
        <taxon>Planktothrix</taxon>
    </lineage>
</organism>
<dbReference type="AlphaFoldDB" id="A0A073CMQ4"/>
<evidence type="ECO:0000256" key="5">
    <source>
        <dbReference type="SAM" id="Phobius"/>
    </source>
</evidence>
<feature type="transmembrane region" description="Helical" evidence="5">
    <location>
        <begin position="148"/>
        <end position="168"/>
    </location>
</feature>